<proteinExistence type="predicted"/>
<name>A0A5Q5BLB4_MYCSS</name>
<reference evidence="1" key="1">
    <citation type="submission" date="2006-06" db="EMBL/GenBank/DDBJ databases">
        <title>Complete sequence of chromosome of Mycobacterium sp. MCS.</title>
        <authorList>
            <consortium name="US DOE Joint Genome Institute"/>
            <person name="Copeland A."/>
            <person name="Lucas S."/>
            <person name="Lapidus A."/>
            <person name="Barry K."/>
            <person name="Detter J.C."/>
            <person name="Glavina del Rio T."/>
            <person name="Hammon N."/>
            <person name="Israni S."/>
            <person name="Dalin E."/>
            <person name="Tice H."/>
            <person name="Pitluck S."/>
            <person name="Martinez M."/>
            <person name="Schmutz J."/>
            <person name="Larimer F."/>
            <person name="Land M."/>
            <person name="Hauser L."/>
            <person name="Kyrpides N."/>
            <person name="Kim E."/>
            <person name="Miller C.D."/>
            <person name="Hughes J.E."/>
            <person name="Anderson A.J."/>
            <person name="Sims R.C."/>
            <person name="Richardson P."/>
        </authorList>
    </citation>
    <scope>NUCLEOTIDE SEQUENCE [LARGE SCALE GENOMIC DNA]</scope>
    <source>
        <strain evidence="1">MCS</strain>
    </source>
</reference>
<protein>
    <submittedName>
        <fullName evidence="1">Uncharacterized protein</fullName>
    </submittedName>
</protein>
<accession>A0A5Q5BLB4</accession>
<dbReference type="KEGG" id="mmc:Mmcs_3108"/>
<sequence length="162" mass="17913">MTRTSKRTVRIVFAATFVWIALLQYGLFAIDRMEPYPALVLPGFPAHCPGCLLETGEPATQEPELLVRFADGTTQRVPTETVLPPGPSVRLIAFTTAYKNDGFTSDPEAVAWLKSRIAERFPGEAVSGLDIVWRKATYKAADESAIEYEPSHTIHVNFGTTR</sequence>
<dbReference type="AlphaFoldDB" id="A0A5Q5BLB4"/>
<dbReference type="EMBL" id="CP000384">
    <property type="protein sequence ID" value="ABG09215.1"/>
    <property type="molecule type" value="Genomic_DNA"/>
</dbReference>
<organism evidence="1">
    <name type="scientific">Mycobacterium sp. (strain MCS)</name>
    <dbReference type="NCBI Taxonomy" id="164756"/>
    <lineage>
        <taxon>Bacteria</taxon>
        <taxon>Bacillati</taxon>
        <taxon>Actinomycetota</taxon>
        <taxon>Actinomycetes</taxon>
        <taxon>Mycobacteriales</taxon>
        <taxon>Mycobacteriaceae</taxon>
        <taxon>Mycobacterium</taxon>
    </lineage>
</organism>
<evidence type="ECO:0000313" key="1">
    <source>
        <dbReference type="EMBL" id="ABG09215.1"/>
    </source>
</evidence>
<gene>
    <name evidence="1" type="ordered locus">Mmcs_3108</name>
</gene>